<reference evidence="2 3" key="1">
    <citation type="submission" date="2013-12" db="EMBL/GenBank/DDBJ databases">
        <title>Draft genome of the parsitic nematode Ancylostoma duodenale.</title>
        <authorList>
            <person name="Mitreva M."/>
        </authorList>
    </citation>
    <scope>NUCLEOTIDE SEQUENCE [LARGE SCALE GENOMIC DNA]</scope>
    <source>
        <strain evidence="2 3">Zhejiang</strain>
    </source>
</reference>
<evidence type="ECO:0000313" key="2">
    <source>
        <dbReference type="EMBL" id="KIH61311.1"/>
    </source>
</evidence>
<dbReference type="PANTHER" id="PTHR44590">
    <property type="entry name" value="CARBOXYLIC ESTER HYDROLASE-RELATED"/>
    <property type="match status" value="1"/>
</dbReference>
<dbReference type="Pfam" id="PF00135">
    <property type="entry name" value="COesterase"/>
    <property type="match status" value="1"/>
</dbReference>
<dbReference type="SUPFAM" id="SSF53474">
    <property type="entry name" value="alpha/beta-Hydrolases"/>
    <property type="match status" value="2"/>
</dbReference>
<feature type="domain" description="Carboxylesterase type B" evidence="1">
    <location>
        <begin position="28"/>
        <end position="60"/>
    </location>
</feature>
<dbReference type="EMBL" id="KN730232">
    <property type="protein sequence ID" value="KIH61311.1"/>
    <property type="molecule type" value="Genomic_DNA"/>
</dbReference>
<keyword evidence="3" id="KW-1185">Reference proteome</keyword>
<dbReference type="InterPro" id="IPR002018">
    <property type="entry name" value="CarbesteraseB"/>
</dbReference>
<gene>
    <name evidence="2" type="ORF">ANCDUO_08420</name>
</gene>
<organism evidence="2 3">
    <name type="scientific">Ancylostoma duodenale</name>
    <dbReference type="NCBI Taxonomy" id="51022"/>
    <lineage>
        <taxon>Eukaryota</taxon>
        <taxon>Metazoa</taxon>
        <taxon>Ecdysozoa</taxon>
        <taxon>Nematoda</taxon>
        <taxon>Chromadorea</taxon>
        <taxon>Rhabditida</taxon>
        <taxon>Rhabditina</taxon>
        <taxon>Rhabditomorpha</taxon>
        <taxon>Strongyloidea</taxon>
        <taxon>Ancylostomatidae</taxon>
        <taxon>Ancylostomatinae</taxon>
        <taxon>Ancylostoma</taxon>
    </lineage>
</organism>
<sequence length="73" mass="8235">MSGIPIAQPPVGNRRFMLPESPKPWEGGIPIAQSPVGNRRFKLPESPKPWEGVREAKQYRCCSFIGCIVWKAR</sequence>
<dbReference type="InterPro" id="IPR029058">
    <property type="entry name" value="AB_hydrolase_fold"/>
</dbReference>
<name>A0A0C2GW23_9BILA</name>
<dbReference type="AlphaFoldDB" id="A0A0C2GW23"/>
<accession>A0A0C2GW23</accession>
<evidence type="ECO:0000259" key="1">
    <source>
        <dbReference type="Pfam" id="PF00135"/>
    </source>
</evidence>
<dbReference type="Proteomes" id="UP000054047">
    <property type="component" value="Unassembled WGS sequence"/>
</dbReference>
<evidence type="ECO:0000313" key="3">
    <source>
        <dbReference type="Proteomes" id="UP000054047"/>
    </source>
</evidence>
<dbReference type="Gene3D" id="3.40.50.1820">
    <property type="entry name" value="alpha/beta hydrolase"/>
    <property type="match status" value="2"/>
</dbReference>
<dbReference type="PANTHER" id="PTHR44590:SF3">
    <property type="entry name" value="CARBOXYLESTERASE TYPE B DOMAIN-CONTAINING PROTEIN"/>
    <property type="match status" value="1"/>
</dbReference>
<dbReference type="OrthoDB" id="19653at2759"/>
<protein>
    <recommendedName>
        <fullName evidence="1">Carboxylesterase type B domain-containing protein</fullName>
    </recommendedName>
</protein>
<proteinExistence type="predicted"/>